<name>A0ABQ5AAL6_9ASTR</name>
<gene>
    <name evidence="2" type="ORF">Tco_0820860</name>
</gene>
<dbReference type="PANTHER" id="PTHR33116:SF77">
    <property type="entry name" value="RNA-DIRECTED DNA POLYMERASE"/>
    <property type="match status" value="1"/>
</dbReference>
<feature type="domain" description="Reverse transcriptase zinc-binding" evidence="1">
    <location>
        <begin position="339"/>
        <end position="403"/>
    </location>
</feature>
<sequence length="505" mass="58624">MHILRCFSLLSGMSINILKRHLLGFGIPENCVVKAAKSIGCSTMRTPFRYLGILVGDNMSSKKAWDETIIKMRKRLSKWKTNTLSIGGRLTLLKSVLGSTPIYDMAIFKVPKSILNTMESIRRRFFNGVKEGDRKISWTKWHTVLAAKKHGGLGVSSFYALNRALLFKWVWRFLSQDNSLWYRVISAIHGVNCQHLAAYNSTWSTIIKEINFLKDKGIDLIAHCKIRVGNGIRTSFWNDLWIGESILKLSFPRLYALEDNKDSSVADKINDSITSSFRRFVRGGVESFQLDHLKVLLEPVILSNMEDRWYWDLNGDGVFRVKDARNLIDEFFLPKGDKPTRWVKSVPIKVNVFAWKLFLDRLPTRLNLARRNVYVPSLDCPLCDQGEEDTSHLFFGCSAAKEVMKLICRWWDLDYQLVESYEEWFAWFKSIRLEAKSKDVLEGVFFVSWWSVWFYRNQLLFADASPRKSSIFDDITLRSYNWCLARGNSTLSWVSWLQHPHLIPL</sequence>
<dbReference type="InterPro" id="IPR026960">
    <property type="entry name" value="RVT-Znf"/>
</dbReference>
<evidence type="ECO:0000313" key="3">
    <source>
        <dbReference type="Proteomes" id="UP001151760"/>
    </source>
</evidence>
<organism evidence="2 3">
    <name type="scientific">Tanacetum coccineum</name>
    <dbReference type="NCBI Taxonomy" id="301880"/>
    <lineage>
        <taxon>Eukaryota</taxon>
        <taxon>Viridiplantae</taxon>
        <taxon>Streptophyta</taxon>
        <taxon>Embryophyta</taxon>
        <taxon>Tracheophyta</taxon>
        <taxon>Spermatophyta</taxon>
        <taxon>Magnoliopsida</taxon>
        <taxon>eudicotyledons</taxon>
        <taxon>Gunneridae</taxon>
        <taxon>Pentapetalae</taxon>
        <taxon>asterids</taxon>
        <taxon>campanulids</taxon>
        <taxon>Asterales</taxon>
        <taxon>Asteraceae</taxon>
        <taxon>Asteroideae</taxon>
        <taxon>Anthemideae</taxon>
        <taxon>Anthemidinae</taxon>
        <taxon>Tanacetum</taxon>
    </lineage>
</organism>
<keyword evidence="3" id="KW-1185">Reference proteome</keyword>
<reference evidence="2" key="2">
    <citation type="submission" date="2022-01" db="EMBL/GenBank/DDBJ databases">
        <authorList>
            <person name="Yamashiro T."/>
            <person name="Shiraishi A."/>
            <person name="Satake H."/>
            <person name="Nakayama K."/>
        </authorList>
    </citation>
    <scope>NUCLEOTIDE SEQUENCE</scope>
</reference>
<dbReference type="Proteomes" id="UP001151760">
    <property type="component" value="Unassembled WGS sequence"/>
</dbReference>
<accession>A0ABQ5AAL6</accession>
<comment type="caution">
    <text evidence="2">The sequence shown here is derived from an EMBL/GenBank/DDBJ whole genome shotgun (WGS) entry which is preliminary data.</text>
</comment>
<evidence type="ECO:0000259" key="1">
    <source>
        <dbReference type="Pfam" id="PF13966"/>
    </source>
</evidence>
<protein>
    <submittedName>
        <fullName evidence="2">RNA-directed DNA polymerase, eukaryota</fullName>
    </submittedName>
</protein>
<keyword evidence="2" id="KW-0695">RNA-directed DNA polymerase</keyword>
<evidence type="ECO:0000313" key="2">
    <source>
        <dbReference type="EMBL" id="GJS99690.1"/>
    </source>
</evidence>
<dbReference type="EMBL" id="BQNB010012137">
    <property type="protein sequence ID" value="GJS99690.1"/>
    <property type="molecule type" value="Genomic_DNA"/>
</dbReference>
<dbReference type="GO" id="GO:0003964">
    <property type="term" value="F:RNA-directed DNA polymerase activity"/>
    <property type="evidence" value="ECO:0007669"/>
    <property type="project" value="UniProtKB-KW"/>
</dbReference>
<keyword evidence="2" id="KW-0548">Nucleotidyltransferase</keyword>
<keyword evidence="2" id="KW-0808">Transferase</keyword>
<proteinExistence type="predicted"/>
<dbReference type="PANTHER" id="PTHR33116">
    <property type="entry name" value="REVERSE TRANSCRIPTASE ZINC-BINDING DOMAIN-CONTAINING PROTEIN-RELATED-RELATED"/>
    <property type="match status" value="1"/>
</dbReference>
<reference evidence="2" key="1">
    <citation type="journal article" date="2022" name="Int. J. Mol. Sci.">
        <title>Draft Genome of Tanacetum Coccineum: Genomic Comparison of Closely Related Tanacetum-Family Plants.</title>
        <authorList>
            <person name="Yamashiro T."/>
            <person name="Shiraishi A."/>
            <person name="Nakayama K."/>
            <person name="Satake H."/>
        </authorList>
    </citation>
    <scope>NUCLEOTIDE SEQUENCE</scope>
</reference>
<dbReference type="Pfam" id="PF13966">
    <property type="entry name" value="zf-RVT"/>
    <property type="match status" value="1"/>
</dbReference>